<dbReference type="PANTHER" id="PTHR34706:SF1">
    <property type="entry name" value="VWFA DOMAIN-CONTAINING PROTEIN"/>
    <property type="match status" value="1"/>
</dbReference>
<feature type="compositionally biased region" description="Low complexity" evidence="1">
    <location>
        <begin position="276"/>
        <end position="288"/>
    </location>
</feature>
<feature type="compositionally biased region" description="Low complexity" evidence="1">
    <location>
        <begin position="403"/>
        <end position="421"/>
    </location>
</feature>
<keyword evidence="3" id="KW-1185">Reference proteome</keyword>
<gene>
    <name evidence="2" type="ORF">JDV02_006131</name>
</gene>
<dbReference type="KEGG" id="ptkz:JDV02_006131"/>
<accession>A0A9Q8QIR5</accession>
<feature type="compositionally biased region" description="Low complexity" evidence="1">
    <location>
        <begin position="163"/>
        <end position="172"/>
    </location>
</feature>
<organism evidence="2 3">
    <name type="scientific">Purpureocillium takamizusanense</name>
    <dbReference type="NCBI Taxonomy" id="2060973"/>
    <lineage>
        <taxon>Eukaryota</taxon>
        <taxon>Fungi</taxon>
        <taxon>Dikarya</taxon>
        <taxon>Ascomycota</taxon>
        <taxon>Pezizomycotina</taxon>
        <taxon>Sordariomycetes</taxon>
        <taxon>Hypocreomycetidae</taxon>
        <taxon>Hypocreales</taxon>
        <taxon>Ophiocordycipitaceae</taxon>
        <taxon>Purpureocillium</taxon>
    </lineage>
</organism>
<dbReference type="InterPro" id="IPR036465">
    <property type="entry name" value="vWFA_dom_sf"/>
</dbReference>
<feature type="region of interest" description="Disordered" evidence="1">
    <location>
        <begin position="256"/>
        <end position="299"/>
    </location>
</feature>
<dbReference type="SUPFAM" id="SSF53300">
    <property type="entry name" value="vWA-like"/>
    <property type="match status" value="1"/>
</dbReference>
<evidence type="ECO:0000256" key="1">
    <source>
        <dbReference type="SAM" id="MobiDB-lite"/>
    </source>
</evidence>
<evidence type="ECO:0008006" key="4">
    <source>
        <dbReference type="Google" id="ProtNLM"/>
    </source>
</evidence>
<dbReference type="EMBL" id="CP086358">
    <property type="protein sequence ID" value="UNI19992.1"/>
    <property type="molecule type" value="Genomic_DNA"/>
</dbReference>
<evidence type="ECO:0000313" key="2">
    <source>
        <dbReference type="EMBL" id="UNI19992.1"/>
    </source>
</evidence>
<feature type="compositionally biased region" description="Basic and acidic residues" evidence="1">
    <location>
        <begin position="13"/>
        <end position="28"/>
    </location>
</feature>
<evidence type="ECO:0000313" key="3">
    <source>
        <dbReference type="Proteomes" id="UP000829364"/>
    </source>
</evidence>
<dbReference type="OrthoDB" id="2142040at2759"/>
<dbReference type="AlphaFoldDB" id="A0A9Q8QIR5"/>
<dbReference type="GeneID" id="72068080"/>
<name>A0A9Q8QIR5_9HYPO</name>
<feature type="region of interest" description="Disordered" evidence="1">
    <location>
        <begin position="395"/>
        <end position="428"/>
    </location>
</feature>
<feature type="compositionally biased region" description="Basic residues" evidence="1">
    <location>
        <begin position="265"/>
        <end position="275"/>
    </location>
</feature>
<feature type="compositionally biased region" description="Low complexity" evidence="1">
    <location>
        <begin position="63"/>
        <end position="86"/>
    </location>
</feature>
<feature type="region of interest" description="Disordered" evidence="1">
    <location>
        <begin position="1"/>
        <end position="86"/>
    </location>
</feature>
<protein>
    <recommendedName>
        <fullName evidence="4">VWFA domain-containing protein</fullName>
    </recommendedName>
</protein>
<dbReference type="RefSeq" id="XP_047843473.1">
    <property type="nucleotide sequence ID" value="XM_047987488.1"/>
</dbReference>
<proteinExistence type="predicted"/>
<feature type="region of interest" description="Disordered" evidence="1">
    <location>
        <begin position="163"/>
        <end position="188"/>
    </location>
</feature>
<sequence>MEKLLSLSHRLSRSGDKRSRRTGTDRGARCASFGRPHGAALAPQQAPARCRGAATETPPPAYTPTASPSSPQTPPATASSSPPAYSAAADYTMDDMTQDGTATNDDPHYLLYLFDTVFLIDDSTSMLGPRWREVRSALRQITPVCTSHDDDGIDIHFMNHRSSSSGGFSSSFENASSQRVGGGGGSRAPGGYYNVTDPCAVDALFRGLRPCGPTHTRGRIEDILDPYFAQLERADDVRDVRPLNLIVITDGMPGPWSPPSSLPPRYHHHHHHYHGHQQYQQQYPYQHQQGEEDDEEDSVMHNPHLPGPAIARYARRLDALGAPAWQVGVQFVQVGDDAGATAALRGLDDGLAARHGVRDMVDTLKYGDDDYKTLTAGEILKVVLGAVNKRLDNVASGSDCGGRRSPLSFTSSSASPSSPASTRRRRGL</sequence>
<dbReference type="Proteomes" id="UP000829364">
    <property type="component" value="Chromosome 5"/>
</dbReference>
<dbReference type="PANTHER" id="PTHR34706">
    <property type="entry name" value="SLR1338 PROTEIN"/>
    <property type="match status" value="1"/>
</dbReference>
<reference evidence="2" key="1">
    <citation type="submission" date="2021-11" db="EMBL/GenBank/DDBJ databases">
        <title>Purpureocillium_takamizusanense_genome.</title>
        <authorList>
            <person name="Nguyen N.-H."/>
        </authorList>
    </citation>
    <scope>NUCLEOTIDE SEQUENCE</scope>
    <source>
        <strain evidence="2">PT3</strain>
    </source>
</reference>